<comment type="caution">
    <text evidence="2">The sequence shown here is derived from an EMBL/GenBank/DDBJ whole genome shotgun (WGS) entry which is preliminary data.</text>
</comment>
<proteinExistence type="predicted"/>
<dbReference type="AlphaFoldDB" id="A0A0W0XTS9"/>
<feature type="chain" id="PRO_5006916879" evidence="1">
    <location>
        <begin position="18"/>
        <end position="119"/>
    </location>
</feature>
<sequence>MNRLALTLTLACTVALSACNKNPLQSRPQAEQVNALMQASRTAEKAMHLTTGTGGGYYPSCMGLNDAHIDCDLLFKLMVDELRTHPAFASVEVKQITDKSFYNPIALAYQQRVFNSIED</sequence>
<evidence type="ECO:0000256" key="1">
    <source>
        <dbReference type="SAM" id="SignalP"/>
    </source>
</evidence>
<feature type="signal peptide" evidence="1">
    <location>
        <begin position="1"/>
        <end position="17"/>
    </location>
</feature>
<dbReference type="PROSITE" id="PS51257">
    <property type="entry name" value="PROKAR_LIPOPROTEIN"/>
    <property type="match status" value="1"/>
</dbReference>
<dbReference type="Proteomes" id="UP000054618">
    <property type="component" value="Unassembled WGS sequence"/>
</dbReference>
<protein>
    <submittedName>
        <fullName evidence="2">LvrD</fullName>
    </submittedName>
</protein>
<evidence type="ECO:0000313" key="2">
    <source>
        <dbReference type="EMBL" id="KTD47892.1"/>
    </source>
</evidence>
<accession>A0A0W0XTS9</accession>
<organism evidence="2 3">
    <name type="scientific">Legionella quinlivanii</name>
    <dbReference type="NCBI Taxonomy" id="45073"/>
    <lineage>
        <taxon>Bacteria</taxon>
        <taxon>Pseudomonadati</taxon>
        <taxon>Pseudomonadota</taxon>
        <taxon>Gammaproteobacteria</taxon>
        <taxon>Legionellales</taxon>
        <taxon>Legionellaceae</taxon>
        <taxon>Legionella</taxon>
    </lineage>
</organism>
<gene>
    <name evidence="2" type="primary">lvrD</name>
    <name evidence="2" type="ORF">Lqui_2156</name>
</gene>
<name>A0A0W0XTS9_9GAMM</name>
<reference evidence="2 3" key="1">
    <citation type="submission" date="2015-11" db="EMBL/GenBank/DDBJ databases">
        <title>Genomic analysis of 38 Legionella species identifies large and diverse effector repertoires.</title>
        <authorList>
            <person name="Burstein D."/>
            <person name="Amaro F."/>
            <person name="Zusman T."/>
            <person name="Lifshitz Z."/>
            <person name="Cohen O."/>
            <person name="Gilbert J.A."/>
            <person name="Pupko T."/>
            <person name="Shuman H.A."/>
            <person name="Segal G."/>
        </authorList>
    </citation>
    <scope>NUCLEOTIDE SEQUENCE [LARGE SCALE GENOMIC DNA]</scope>
    <source>
        <strain evidence="2 3">CDC#1442-AUS-E</strain>
    </source>
</reference>
<keyword evidence="3" id="KW-1185">Reference proteome</keyword>
<dbReference type="OrthoDB" id="5642727at2"/>
<dbReference type="PATRIC" id="fig|45073.5.peg.2275"/>
<dbReference type="RefSeq" id="WP_058508247.1">
    <property type="nucleotide sequence ID" value="NZ_CAAAIK010000024.1"/>
</dbReference>
<keyword evidence="1" id="KW-0732">Signal</keyword>
<evidence type="ECO:0000313" key="3">
    <source>
        <dbReference type="Proteomes" id="UP000054618"/>
    </source>
</evidence>
<dbReference type="EMBL" id="LNYS01000018">
    <property type="protein sequence ID" value="KTD47892.1"/>
    <property type="molecule type" value="Genomic_DNA"/>
</dbReference>
<dbReference type="STRING" id="45073.Lqui_2156"/>